<name>A0A8S5RIH4_9VIRU</name>
<organism evidence="1">
    <name type="scientific">virus sp. ctML55</name>
    <dbReference type="NCBI Taxonomy" id="2827627"/>
    <lineage>
        <taxon>Viruses</taxon>
    </lineage>
</organism>
<sequence length="84" mass="9564">MFGNRSNNSNDVWNIGYDPKLDDVVGSSTWLRRMDRYEKEFDALSDEEKKARVHKIDLGGGNVGYVYKKANGDIAIWNEPVAPE</sequence>
<protein>
    <submittedName>
        <fullName evidence="1">Uncharacterized protein</fullName>
    </submittedName>
</protein>
<proteinExistence type="predicted"/>
<evidence type="ECO:0000313" key="1">
    <source>
        <dbReference type="EMBL" id="DAE30861.1"/>
    </source>
</evidence>
<reference evidence="1" key="1">
    <citation type="journal article" date="2021" name="Proc. Natl. Acad. Sci. U.S.A.">
        <title>A Catalog of Tens of Thousands of Viruses from Human Metagenomes Reveals Hidden Associations with Chronic Diseases.</title>
        <authorList>
            <person name="Tisza M.J."/>
            <person name="Buck C.B."/>
        </authorList>
    </citation>
    <scope>NUCLEOTIDE SEQUENCE</scope>
    <source>
        <strain evidence="1">CtML55</strain>
    </source>
</reference>
<accession>A0A8S5RIH4</accession>
<dbReference type="EMBL" id="BK059105">
    <property type="protein sequence ID" value="DAE30861.1"/>
    <property type="molecule type" value="Genomic_DNA"/>
</dbReference>